<evidence type="ECO:0000256" key="9">
    <source>
        <dbReference type="ARBA" id="ARBA00023235"/>
    </source>
</evidence>
<evidence type="ECO:0000259" key="15">
    <source>
        <dbReference type="PROSITE" id="PS51199"/>
    </source>
</evidence>
<dbReference type="GO" id="GO:0005524">
    <property type="term" value="F:ATP binding"/>
    <property type="evidence" value="ECO:0007669"/>
    <property type="project" value="UniProtKB-UniRule"/>
</dbReference>
<dbReference type="GO" id="GO:0043139">
    <property type="term" value="F:5'-3' DNA helicase activity"/>
    <property type="evidence" value="ECO:0007669"/>
    <property type="project" value="UniProtKB-EC"/>
</dbReference>
<dbReference type="NCBIfam" id="NF004384">
    <property type="entry name" value="PRK05748.1"/>
    <property type="match status" value="1"/>
</dbReference>
<comment type="similarity">
    <text evidence="1 13">Belongs to the helicase family. DnaB subfamily.</text>
</comment>
<dbReference type="PANTHER" id="PTHR30153:SF2">
    <property type="entry name" value="REPLICATIVE DNA HELICASE"/>
    <property type="match status" value="1"/>
</dbReference>
<dbReference type="AlphaFoldDB" id="F4MM03"/>
<sequence length="515" mass="56466">MADGKKSASKFGNLTRVSYEKNLANLSYGKVQPQALPLEEAVLGSIMLDKDGLPSVIEILRPDSFYKQGHQKIFEIMVGLFAKSQPIDLLTVHEALKKADYLDEVGGVNYLMELTNKVASAANIEYHARIIAQKYIQRELIRVSTMIISDSFEDNKDVLELLDEAERNLYDITDSNLNTGYESLSSLVVKAQKQIEETSKKGAEMTGVTTGFVALDKITNGWQPSDLVIIAARPGMGKTAFTLSLAKNASDSGKAVAIFSLEMASVQLVQRLISMEAEIESNKLRNGQMEDYEWTKLHAAVEKLSAAPIYIDDTPAINIFELRAKCRRLKQNHGISMIIIDYLQLMSAGPTSGKGNREQEISSISRALKGLAKELSVPVIALSQLSRAVESRGGEKRPMLSDLRESGAIEQDADIVTFIYRPGYYGIEDEDIGVPKDQTEIIIAKHRNGSLDTVLLQFQGQFVKFTEPDDAGFNDIYGASGGSKGDFASTTITRPSRLNDDSSDSGGTGVLDVPF</sequence>
<reference evidence="16" key="2">
    <citation type="journal article" date="2012" name="Environ. Microbiol.">
        <title>Genomic content of uncultured Bacteroidetes from contrasting oceanic provinces in the North Atlantic Ocean.</title>
        <authorList>
            <person name="Gomez-Pereira P.R."/>
            <person name="Schuler M."/>
            <person name="Fuchs B.M."/>
            <person name="Bennke C."/>
            <person name="Teeling H."/>
            <person name="Waldmann J."/>
            <person name="Richter M."/>
            <person name="Barbe V."/>
            <person name="Bataille E."/>
            <person name="Glockner F.O."/>
            <person name="Amann R."/>
        </authorList>
    </citation>
    <scope>NUCLEOTIDE SEQUENCE</scope>
</reference>
<dbReference type="EMBL" id="FQ032810">
    <property type="protein sequence ID" value="CBL87178.1"/>
    <property type="molecule type" value="Genomic_DNA"/>
</dbReference>
<dbReference type="GO" id="GO:0042802">
    <property type="term" value="F:identical protein binding"/>
    <property type="evidence" value="ECO:0007669"/>
    <property type="project" value="UniProtKB-ARBA"/>
</dbReference>
<feature type="domain" description="SF4 helicase" evidence="15">
    <location>
        <begin position="201"/>
        <end position="472"/>
    </location>
</feature>
<dbReference type="InterPro" id="IPR016136">
    <property type="entry name" value="DNA_helicase_N/primase_C"/>
</dbReference>
<dbReference type="Pfam" id="PF00772">
    <property type="entry name" value="DnaB"/>
    <property type="match status" value="1"/>
</dbReference>
<proteinExistence type="inferred from homology"/>
<dbReference type="GO" id="GO:0016887">
    <property type="term" value="F:ATP hydrolysis activity"/>
    <property type="evidence" value="ECO:0007669"/>
    <property type="project" value="RHEA"/>
</dbReference>
<dbReference type="PROSITE" id="PS51199">
    <property type="entry name" value="SF4_HELICASE"/>
    <property type="match status" value="1"/>
</dbReference>
<dbReference type="CDD" id="cd00984">
    <property type="entry name" value="DnaB_C"/>
    <property type="match status" value="1"/>
</dbReference>
<dbReference type="SUPFAM" id="SSF52540">
    <property type="entry name" value="P-loop containing nucleoside triphosphate hydrolases"/>
    <property type="match status" value="1"/>
</dbReference>
<dbReference type="Gene3D" id="3.40.50.300">
    <property type="entry name" value="P-loop containing nucleotide triphosphate hydrolases"/>
    <property type="match status" value="1"/>
</dbReference>
<dbReference type="InterPro" id="IPR007692">
    <property type="entry name" value="DNA_helicase_DnaB"/>
</dbReference>
<dbReference type="Gene3D" id="1.10.860.10">
    <property type="entry name" value="DNAb Helicase, Chain A"/>
    <property type="match status" value="1"/>
</dbReference>
<keyword evidence="8 13" id="KW-0238">DNA-binding</keyword>
<organism evidence="16">
    <name type="scientific">uncultured Sphingobacteriia bacterium</name>
    <dbReference type="NCBI Taxonomy" id="246143"/>
    <lineage>
        <taxon>Bacteria</taxon>
        <taxon>Pseudomonadati</taxon>
        <taxon>Bacteroidota</taxon>
        <taxon>Sphingobacteriia</taxon>
        <taxon>environmental samples</taxon>
    </lineage>
</organism>
<dbReference type="GO" id="GO:0003677">
    <property type="term" value="F:DNA binding"/>
    <property type="evidence" value="ECO:0007669"/>
    <property type="project" value="UniProtKB-UniRule"/>
</dbReference>
<dbReference type="InterPro" id="IPR003593">
    <property type="entry name" value="AAA+_ATPase"/>
</dbReference>
<dbReference type="GO" id="GO:0006269">
    <property type="term" value="P:DNA replication, synthesis of primer"/>
    <property type="evidence" value="ECO:0007669"/>
    <property type="project" value="UniProtKB-UniRule"/>
</dbReference>
<gene>
    <name evidence="16" type="ORF">S3_858_0029</name>
</gene>
<dbReference type="Pfam" id="PF03796">
    <property type="entry name" value="DnaB_C"/>
    <property type="match status" value="1"/>
</dbReference>
<dbReference type="SMART" id="SM00382">
    <property type="entry name" value="AAA"/>
    <property type="match status" value="1"/>
</dbReference>
<keyword evidence="9" id="KW-0413">Isomerase</keyword>
<evidence type="ECO:0000313" key="16">
    <source>
        <dbReference type="EMBL" id="CBL87178.1"/>
    </source>
</evidence>
<keyword evidence="3 13" id="KW-0235">DNA replication</keyword>
<evidence type="ECO:0000256" key="3">
    <source>
        <dbReference type="ARBA" id="ARBA00022705"/>
    </source>
</evidence>
<keyword evidence="7 13" id="KW-0067">ATP-binding</keyword>
<evidence type="ECO:0000256" key="12">
    <source>
        <dbReference type="NCBIfam" id="TIGR00665"/>
    </source>
</evidence>
<evidence type="ECO:0000256" key="7">
    <source>
        <dbReference type="ARBA" id="ARBA00022840"/>
    </source>
</evidence>
<dbReference type="NCBIfam" id="TIGR00665">
    <property type="entry name" value="DnaB"/>
    <property type="match status" value="1"/>
</dbReference>
<dbReference type="InterPro" id="IPR027417">
    <property type="entry name" value="P-loop_NTPase"/>
</dbReference>
<protein>
    <recommendedName>
        <fullName evidence="12 13">Replicative DNA helicase</fullName>
        <ecNumber evidence="12 13">5.6.2.3</ecNumber>
    </recommendedName>
</protein>
<keyword evidence="6 13" id="KW-0347">Helicase</keyword>
<comment type="catalytic activity">
    <reaction evidence="11 13">
        <text>ATP + H2O = ADP + phosphate + H(+)</text>
        <dbReference type="Rhea" id="RHEA:13065"/>
        <dbReference type="ChEBI" id="CHEBI:15377"/>
        <dbReference type="ChEBI" id="CHEBI:15378"/>
        <dbReference type="ChEBI" id="CHEBI:30616"/>
        <dbReference type="ChEBI" id="CHEBI:43474"/>
        <dbReference type="ChEBI" id="CHEBI:456216"/>
        <dbReference type="EC" id="5.6.2.3"/>
    </reaction>
</comment>
<dbReference type="GO" id="GO:1990077">
    <property type="term" value="C:primosome complex"/>
    <property type="evidence" value="ECO:0007669"/>
    <property type="project" value="UniProtKB-UniRule"/>
</dbReference>
<evidence type="ECO:0000256" key="10">
    <source>
        <dbReference type="ARBA" id="ARBA00044932"/>
    </source>
</evidence>
<reference evidence="16" key="1">
    <citation type="submission" date="2010-05" db="EMBL/GenBank/DDBJ databases">
        <authorList>
            <person name="Genoscope - CEA"/>
        </authorList>
    </citation>
    <scope>NUCLEOTIDE SEQUENCE</scope>
</reference>
<dbReference type="SUPFAM" id="SSF48024">
    <property type="entry name" value="N-terminal domain of DnaB helicase"/>
    <property type="match status" value="1"/>
</dbReference>
<evidence type="ECO:0000256" key="1">
    <source>
        <dbReference type="ARBA" id="ARBA00008428"/>
    </source>
</evidence>
<dbReference type="EC" id="5.6.2.3" evidence="12 13"/>
<name>F4MM03_9BACT</name>
<keyword evidence="4 13" id="KW-0547">Nucleotide-binding</keyword>
<dbReference type="GO" id="GO:0005829">
    <property type="term" value="C:cytosol"/>
    <property type="evidence" value="ECO:0007669"/>
    <property type="project" value="TreeGrafter"/>
</dbReference>
<evidence type="ECO:0000256" key="4">
    <source>
        <dbReference type="ARBA" id="ARBA00022741"/>
    </source>
</evidence>
<comment type="function">
    <text evidence="10 13">The main replicative DNA helicase, it participates in initiation and elongation during chromosome replication. Travels ahead of the DNA replisome, separating dsDNA into templates for DNA synthesis. A processive ATP-dependent 5'-3' DNA helicase it has DNA-dependent ATPase activity.</text>
</comment>
<evidence type="ECO:0000256" key="2">
    <source>
        <dbReference type="ARBA" id="ARBA00022515"/>
    </source>
</evidence>
<keyword evidence="5 13" id="KW-0378">Hydrolase</keyword>
<evidence type="ECO:0000256" key="8">
    <source>
        <dbReference type="ARBA" id="ARBA00023125"/>
    </source>
</evidence>
<dbReference type="FunFam" id="3.40.50.300:FF:000076">
    <property type="entry name" value="Replicative DNA helicase"/>
    <property type="match status" value="1"/>
</dbReference>
<dbReference type="InterPro" id="IPR007694">
    <property type="entry name" value="DNA_helicase_DnaB-like_C"/>
</dbReference>
<evidence type="ECO:0000256" key="5">
    <source>
        <dbReference type="ARBA" id="ARBA00022801"/>
    </source>
</evidence>
<dbReference type="InterPro" id="IPR007693">
    <property type="entry name" value="DNA_helicase_DnaB-like_N"/>
</dbReference>
<feature type="region of interest" description="Disordered" evidence="14">
    <location>
        <begin position="488"/>
        <end position="515"/>
    </location>
</feature>
<keyword evidence="2 13" id="KW-0639">Primosome</keyword>
<dbReference type="PANTHER" id="PTHR30153">
    <property type="entry name" value="REPLICATIVE DNA HELICASE DNAB"/>
    <property type="match status" value="1"/>
</dbReference>
<dbReference type="FunFam" id="1.10.860.10:FF:000001">
    <property type="entry name" value="Replicative DNA helicase"/>
    <property type="match status" value="1"/>
</dbReference>
<accession>F4MM03</accession>
<evidence type="ECO:0000256" key="14">
    <source>
        <dbReference type="SAM" id="MobiDB-lite"/>
    </source>
</evidence>
<dbReference type="InterPro" id="IPR036185">
    <property type="entry name" value="DNA_heli_DnaB-like_N_sf"/>
</dbReference>
<evidence type="ECO:0000256" key="11">
    <source>
        <dbReference type="ARBA" id="ARBA00048954"/>
    </source>
</evidence>
<evidence type="ECO:0000256" key="6">
    <source>
        <dbReference type="ARBA" id="ARBA00022806"/>
    </source>
</evidence>
<evidence type="ECO:0000256" key="13">
    <source>
        <dbReference type="RuleBase" id="RU362085"/>
    </source>
</evidence>